<keyword evidence="1" id="KW-0472">Membrane</keyword>
<feature type="transmembrane region" description="Helical" evidence="1">
    <location>
        <begin position="70"/>
        <end position="94"/>
    </location>
</feature>
<name>A0A4U1C6E4_9SPHI</name>
<feature type="transmembrane region" description="Helical" evidence="1">
    <location>
        <begin position="106"/>
        <end position="124"/>
    </location>
</feature>
<dbReference type="EMBL" id="SWBP01000002">
    <property type="protein sequence ID" value="TKB98940.1"/>
    <property type="molecule type" value="Genomic_DNA"/>
</dbReference>
<organism evidence="2 3">
    <name type="scientific">Pedobacter cryophilus</name>
    <dbReference type="NCBI Taxonomy" id="2571271"/>
    <lineage>
        <taxon>Bacteria</taxon>
        <taxon>Pseudomonadati</taxon>
        <taxon>Bacteroidota</taxon>
        <taxon>Sphingobacteriia</taxon>
        <taxon>Sphingobacteriales</taxon>
        <taxon>Sphingobacteriaceae</taxon>
        <taxon>Pedobacter</taxon>
    </lineage>
</organism>
<comment type="caution">
    <text evidence="2">The sequence shown here is derived from an EMBL/GenBank/DDBJ whole genome shotgun (WGS) entry which is preliminary data.</text>
</comment>
<protein>
    <submittedName>
        <fullName evidence="2">Uncharacterized protein</fullName>
    </submittedName>
</protein>
<dbReference type="AlphaFoldDB" id="A0A4U1C6E4"/>
<dbReference type="RefSeq" id="WP_136825753.1">
    <property type="nucleotide sequence ID" value="NZ_SWBP01000002.1"/>
</dbReference>
<sequence>MILLIIIRNIFLGFLSWLIPFGFSFFFYDRNGELLISYNLFKSIMLVFSSVDGCYLLYRHFKILGNHYILNGFITGFSWFAINIIMDTIFLIPMMKTTFTNYFVEIGIRDTVILVMSITIGYLLEHKQLGTKKINHTKVL</sequence>
<gene>
    <name evidence="2" type="ORF">FA046_07445</name>
</gene>
<feature type="transmembrane region" description="Helical" evidence="1">
    <location>
        <begin position="40"/>
        <end position="58"/>
    </location>
</feature>
<dbReference type="Proteomes" id="UP000308181">
    <property type="component" value="Unassembled WGS sequence"/>
</dbReference>
<feature type="transmembrane region" description="Helical" evidence="1">
    <location>
        <begin position="7"/>
        <end position="28"/>
    </location>
</feature>
<reference evidence="2 3" key="1">
    <citation type="submission" date="2019-04" db="EMBL/GenBank/DDBJ databases">
        <title>Pedobacter sp. AR-3-17 sp. nov., isolated from Arctic soil.</title>
        <authorList>
            <person name="Dahal R.H."/>
            <person name="Kim D.-U."/>
        </authorList>
    </citation>
    <scope>NUCLEOTIDE SEQUENCE [LARGE SCALE GENOMIC DNA]</scope>
    <source>
        <strain evidence="2 3">AR-3-17</strain>
    </source>
</reference>
<accession>A0A4U1C6E4</accession>
<dbReference type="OrthoDB" id="337836at2"/>
<keyword evidence="1" id="KW-1133">Transmembrane helix</keyword>
<evidence type="ECO:0000313" key="2">
    <source>
        <dbReference type="EMBL" id="TKB98940.1"/>
    </source>
</evidence>
<evidence type="ECO:0000313" key="3">
    <source>
        <dbReference type="Proteomes" id="UP000308181"/>
    </source>
</evidence>
<keyword evidence="1" id="KW-0812">Transmembrane</keyword>
<proteinExistence type="predicted"/>
<keyword evidence="3" id="KW-1185">Reference proteome</keyword>
<evidence type="ECO:0000256" key="1">
    <source>
        <dbReference type="SAM" id="Phobius"/>
    </source>
</evidence>